<keyword evidence="10" id="KW-1185">Reference proteome</keyword>
<dbReference type="STRING" id="1855912.LuPra_02095"/>
<comment type="subcellular location">
    <subcellularLocation>
        <location evidence="1">Cell outer membrane</location>
        <topology evidence="1">Multi-pass membrane protein</topology>
    </subcellularLocation>
</comment>
<gene>
    <name evidence="9" type="ORF">LuPra_02095</name>
</gene>
<protein>
    <submittedName>
        <fullName evidence="9">Outer membrane cobalamin receptor protein</fullName>
    </submittedName>
</protein>
<feature type="domain" description="TonB-dependent transporter Oar-like beta-barrel" evidence="8">
    <location>
        <begin position="331"/>
        <end position="964"/>
    </location>
</feature>
<feature type="signal peptide" evidence="7">
    <location>
        <begin position="1"/>
        <end position="22"/>
    </location>
</feature>
<dbReference type="KEGG" id="abac:LuPra_02095"/>
<dbReference type="PANTHER" id="PTHR30069">
    <property type="entry name" value="TONB-DEPENDENT OUTER MEMBRANE RECEPTOR"/>
    <property type="match status" value="1"/>
</dbReference>
<dbReference type="GO" id="GO:0009279">
    <property type="term" value="C:cell outer membrane"/>
    <property type="evidence" value="ECO:0007669"/>
    <property type="project" value="UniProtKB-SubCell"/>
</dbReference>
<keyword evidence="4" id="KW-0812">Transmembrane</keyword>
<dbReference type="InterPro" id="IPR008969">
    <property type="entry name" value="CarboxyPept-like_regulatory"/>
</dbReference>
<proteinExistence type="predicted"/>
<feature type="chain" id="PRO_5007511653" evidence="7">
    <location>
        <begin position="23"/>
        <end position="985"/>
    </location>
</feature>
<evidence type="ECO:0000259" key="8">
    <source>
        <dbReference type="Pfam" id="PF25183"/>
    </source>
</evidence>
<dbReference type="RefSeq" id="WP_162271352.1">
    <property type="nucleotide sequence ID" value="NZ_CP015136.1"/>
</dbReference>
<keyword evidence="5" id="KW-0472">Membrane</keyword>
<dbReference type="SUPFAM" id="SSF49464">
    <property type="entry name" value="Carboxypeptidase regulatory domain-like"/>
    <property type="match status" value="1"/>
</dbReference>
<dbReference type="InterPro" id="IPR057601">
    <property type="entry name" value="Oar-like_b-barrel"/>
</dbReference>
<dbReference type="AlphaFoldDB" id="A0A143PM91"/>
<accession>A0A143PM91</accession>
<dbReference type="InterPro" id="IPR036942">
    <property type="entry name" value="Beta-barrel_TonB_sf"/>
</dbReference>
<evidence type="ECO:0000313" key="9">
    <source>
        <dbReference type="EMBL" id="AMY08889.1"/>
    </source>
</evidence>
<dbReference type="Gene3D" id="2.60.40.1120">
    <property type="entry name" value="Carboxypeptidase-like, regulatory domain"/>
    <property type="match status" value="1"/>
</dbReference>
<dbReference type="GO" id="GO:0015344">
    <property type="term" value="F:siderophore uptake transmembrane transporter activity"/>
    <property type="evidence" value="ECO:0007669"/>
    <property type="project" value="TreeGrafter"/>
</dbReference>
<feature type="domain" description="TonB-dependent transporter Oar-like beta-barrel" evidence="8">
    <location>
        <begin position="238"/>
        <end position="305"/>
    </location>
</feature>
<dbReference type="InterPro" id="IPR018247">
    <property type="entry name" value="EF_Hand_1_Ca_BS"/>
</dbReference>
<dbReference type="PANTHER" id="PTHR30069:SF46">
    <property type="entry name" value="OAR PROTEIN"/>
    <property type="match status" value="1"/>
</dbReference>
<organism evidence="9 10">
    <name type="scientific">Luteitalea pratensis</name>
    <dbReference type="NCBI Taxonomy" id="1855912"/>
    <lineage>
        <taxon>Bacteria</taxon>
        <taxon>Pseudomonadati</taxon>
        <taxon>Acidobacteriota</taxon>
        <taxon>Vicinamibacteria</taxon>
        <taxon>Vicinamibacterales</taxon>
        <taxon>Vicinamibacteraceae</taxon>
        <taxon>Luteitalea</taxon>
    </lineage>
</organism>
<keyword evidence="2" id="KW-0813">Transport</keyword>
<dbReference type="Proteomes" id="UP000076079">
    <property type="component" value="Chromosome"/>
</dbReference>
<dbReference type="Gene3D" id="2.40.170.20">
    <property type="entry name" value="TonB-dependent receptor, beta-barrel domain"/>
    <property type="match status" value="1"/>
</dbReference>
<keyword evidence="9" id="KW-0675">Receptor</keyword>
<keyword evidence="7" id="KW-0732">Signal</keyword>
<dbReference type="Pfam" id="PF25183">
    <property type="entry name" value="OMP_b-brl_4"/>
    <property type="match status" value="2"/>
</dbReference>
<dbReference type="Pfam" id="PF13620">
    <property type="entry name" value="CarboxypepD_reg"/>
    <property type="match status" value="1"/>
</dbReference>
<evidence type="ECO:0000256" key="2">
    <source>
        <dbReference type="ARBA" id="ARBA00022448"/>
    </source>
</evidence>
<keyword evidence="3" id="KW-1134">Transmembrane beta strand</keyword>
<evidence type="ECO:0000256" key="5">
    <source>
        <dbReference type="ARBA" id="ARBA00023136"/>
    </source>
</evidence>
<reference evidence="10" key="2">
    <citation type="submission" date="2016-04" db="EMBL/GenBank/DDBJ databases">
        <title>First Complete Genome Sequence of a Subdivision 6 Acidobacterium.</title>
        <authorList>
            <person name="Huang S."/>
            <person name="Vieira S."/>
            <person name="Bunk B."/>
            <person name="Riedel T."/>
            <person name="Sproeer C."/>
            <person name="Overmann J."/>
        </authorList>
    </citation>
    <scope>NUCLEOTIDE SEQUENCE [LARGE SCALE GENOMIC DNA]</scope>
    <source>
        <strain evidence="10">DSM 100886 HEG_-6_39</strain>
    </source>
</reference>
<evidence type="ECO:0000256" key="4">
    <source>
        <dbReference type="ARBA" id="ARBA00022692"/>
    </source>
</evidence>
<sequence length="985" mass="105599" precursor="true">MRYLCVLSIVMIGLLTTTSAHGQATATLRGRVRDAQAAPVAAATVTVTSADTGFTRAVPTSGDGSFLLANLPPATLDLTIAAQGFATATRRGLLLEVGQTLVVDVDLAVAAVRETLVVSAATAAVDTSRSVVDAVIPSTAIEVLPLNGRNFLELALLVPGNTPAPNFDPTKSNSVVISSAGQLGRGGNITIDGADNNDDVVGGPLQNVTQESVQEFQIATQRFTAESGRSASSVINVVTRSGTDQLRGSFSFFARDSAWQGLPATYDRSSGDSFPFDRQQLAGAVGGPLVSGKAFWFAAAEYRNQDGAVLVGERDVAARAIRRSFAAAPLDDTLGSGRVDWRRNSADALSLRYAGERAEDTGASSLDRAIGSASYRQRSRNSYQSVVGTWTRVVSPTLINAATASFSTFDNAIVPIAPGPQHTFPSMLDGSSFRVPQGTTQKRFQLADTLTLSRGAHSLRLGGEWQRVNAAFDLGVFQDGRLEFIEDFPSYDSNGDGRVDDGDLLFAVTLRSGKPDQALVIPDADNDYVSFFVQDDWRLRPDLTLNVGLRYEMDTDVKNVSRVDEINPIVQPFLQGTRGRDLDNWGPRIGFNWAPGDGRTSVHGGYGIYYDRITLQIQSLERGLDGRALPIEVRAGNVFYLDSMTGQFPPFAPSTANPFTGFILPGAGASGINIIDNTMQNPSVQQFNLGFQRELPWNTVLRVDGVHDLGTHFIIGRPIGAVYNPVVGGPDQVVNLESSVNTHYDALLVSAERRSTSFGFRAAYTFAKAFNYANDDQIPFGSGPIDPDNLRLEYGPTPNDQRHRFTLAAWMDAPAGLRVAPIMTFASGVPMDILMPDGLTRVPAFQRNAGGRIFETGADLNRALVDLNASGGINGQPLPYVRDDVRFGDGFSSFDLRISRPFTFAGHVRIEPIVEVFNLFNVTNILGVSVKNYSGYANVLVRDSADPADPGFMQSSSFGEAVSTAGGVFGSGGPRAFQFAVRATF</sequence>
<evidence type="ECO:0000313" key="10">
    <source>
        <dbReference type="Proteomes" id="UP000076079"/>
    </source>
</evidence>
<name>A0A143PM91_LUTPR</name>
<reference evidence="9 10" key="1">
    <citation type="journal article" date="2016" name="Genome Announc.">
        <title>First Complete Genome Sequence of a Subdivision 6 Acidobacterium Strain.</title>
        <authorList>
            <person name="Huang S."/>
            <person name="Vieira S."/>
            <person name="Bunk B."/>
            <person name="Riedel T."/>
            <person name="Sproer C."/>
            <person name="Overmann J."/>
        </authorList>
    </citation>
    <scope>NUCLEOTIDE SEQUENCE [LARGE SCALE GENOMIC DNA]</scope>
    <source>
        <strain evidence="10">DSM 100886 HEG_-6_39</strain>
    </source>
</reference>
<dbReference type="InterPro" id="IPR039426">
    <property type="entry name" value="TonB-dep_rcpt-like"/>
</dbReference>
<evidence type="ECO:0000256" key="1">
    <source>
        <dbReference type="ARBA" id="ARBA00004571"/>
    </source>
</evidence>
<evidence type="ECO:0000256" key="3">
    <source>
        <dbReference type="ARBA" id="ARBA00022452"/>
    </source>
</evidence>
<keyword evidence="6" id="KW-0998">Cell outer membrane</keyword>
<dbReference type="PROSITE" id="PS00018">
    <property type="entry name" value="EF_HAND_1"/>
    <property type="match status" value="1"/>
</dbReference>
<evidence type="ECO:0000256" key="7">
    <source>
        <dbReference type="SAM" id="SignalP"/>
    </source>
</evidence>
<dbReference type="SUPFAM" id="SSF56935">
    <property type="entry name" value="Porins"/>
    <property type="match status" value="1"/>
</dbReference>
<dbReference type="GO" id="GO:0044718">
    <property type="term" value="P:siderophore transmembrane transport"/>
    <property type="evidence" value="ECO:0007669"/>
    <property type="project" value="TreeGrafter"/>
</dbReference>
<evidence type="ECO:0000256" key="6">
    <source>
        <dbReference type="ARBA" id="ARBA00023237"/>
    </source>
</evidence>
<dbReference type="EMBL" id="CP015136">
    <property type="protein sequence ID" value="AMY08889.1"/>
    <property type="molecule type" value="Genomic_DNA"/>
</dbReference>